<dbReference type="PANTHER" id="PTHR42780">
    <property type="entry name" value="SOLEUCYL-TRNA SYNTHETASE"/>
    <property type="match status" value="1"/>
</dbReference>
<evidence type="ECO:0000259" key="17">
    <source>
        <dbReference type="Pfam" id="PF08264"/>
    </source>
</evidence>
<comment type="caution">
    <text evidence="18">The sequence shown here is derived from an EMBL/GenBank/DDBJ whole genome shotgun (WGS) entry which is preliminary data.</text>
</comment>
<evidence type="ECO:0000256" key="5">
    <source>
        <dbReference type="ARBA" id="ARBA00022490"/>
    </source>
</evidence>
<evidence type="ECO:0000256" key="4">
    <source>
        <dbReference type="ARBA" id="ARBA00011245"/>
    </source>
</evidence>
<dbReference type="NCBIfam" id="TIGR00392">
    <property type="entry name" value="ileS"/>
    <property type="match status" value="1"/>
</dbReference>
<dbReference type="EMBL" id="NOXV01000268">
    <property type="protein sequence ID" value="OYQ36648.1"/>
    <property type="molecule type" value="Genomic_DNA"/>
</dbReference>
<dbReference type="GO" id="GO:0005524">
    <property type="term" value="F:ATP binding"/>
    <property type="evidence" value="ECO:0007669"/>
    <property type="project" value="UniProtKB-UniRule"/>
</dbReference>
<dbReference type="SUPFAM" id="SSF47323">
    <property type="entry name" value="Anticodon-binding domain of a subclass of class I aminoacyl-tRNA synthetases"/>
    <property type="match status" value="2"/>
</dbReference>
<keyword evidence="9 15" id="KW-0862">Zinc</keyword>
<accession>A0A255Z588</accession>
<comment type="subunit">
    <text evidence="4 15">Monomer.</text>
</comment>
<dbReference type="GO" id="GO:0005737">
    <property type="term" value="C:cytoplasm"/>
    <property type="evidence" value="ECO:0007669"/>
    <property type="project" value="UniProtKB-SubCell"/>
</dbReference>
<feature type="domain" description="Aminoacyl-tRNA synthetase class Ia" evidence="16">
    <location>
        <begin position="20"/>
        <end position="773"/>
    </location>
</feature>
<dbReference type="SUPFAM" id="SSF50677">
    <property type="entry name" value="ValRS/IleRS/LeuRS editing domain"/>
    <property type="match status" value="2"/>
</dbReference>
<feature type="short sequence motif" description="'HIGH' region" evidence="15">
    <location>
        <begin position="50"/>
        <end position="60"/>
    </location>
</feature>
<dbReference type="GO" id="GO:0000049">
    <property type="term" value="F:tRNA binding"/>
    <property type="evidence" value="ECO:0007669"/>
    <property type="project" value="InterPro"/>
</dbReference>
<keyword evidence="12 15" id="KW-0030">Aminoacyl-tRNA synthetase</keyword>
<keyword evidence="8 15" id="KW-0547">Nucleotide-binding</keyword>
<comment type="function">
    <text evidence="13 15">Catalyzes the attachment of isoleucine to tRNA(Ile). As IleRS can inadvertently accommodate and process structurally similar amino acids such as valine, to avoid such errors it has two additional distinct tRNA(Ile)-dependent editing activities. One activity is designated as 'pretransfer' editing and involves the hydrolysis of activated Val-AMP. The other activity is designated 'posttransfer' editing and involves deacylation of mischarged Val-tRNA(Ile).</text>
</comment>
<dbReference type="InterPro" id="IPR033709">
    <property type="entry name" value="Anticodon_Ile_ABEc"/>
</dbReference>
<dbReference type="FunFam" id="3.40.50.620:FF:000063">
    <property type="entry name" value="Isoleucine--tRNA ligase"/>
    <property type="match status" value="1"/>
</dbReference>
<dbReference type="InterPro" id="IPR013155">
    <property type="entry name" value="M/V/L/I-tRNA-synth_anticd-bd"/>
</dbReference>
<evidence type="ECO:0000259" key="16">
    <source>
        <dbReference type="Pfam" id="PF00133"/>
    </source>
</evidence>
<dbReference type="AlphaFoldDB" id="A0A255Z588"/>
<evidence type="ECO:0000256" key="2">
    <source>
        <dbReference type="ARBA" id="ARBA00004496"/>
    </source>
</evidence>
<feature type="domain" description="Methionyl/Valyl/Leucyl/Isoleucyl-tRNA synthetase anticodon-binding" evidence="17">
    <location>
        <begin position="822"/>
        <end position="974"/>
    </location>
</feature>
<dbReference type="Proteomes" id="UP000216605">
    <property type="component" value="Unassembled WGS sequence"/>
</dbReference>
<dbReference type="CDD" id="cd00818">
    <property type="entry name" value="IleRS_core"/>
    <property type="match status" value="1"/>
</dbReference>
<dbReference type="GO" id="GO:0002161">
    <property type="term" value="F:aminoacyl-tRNA deacylase activity"/>
    <property type="evidence" value="ECO:0007669"/>
    <property type="project" value="InterPro"/>
</dbReference>
<evidence type="ECO:0000256" key="14">
    <source>
        <dbReference type="ARBA" id="ARBA00048359"/>
    </source>
</evidence>
<comment type="domain">
    <text evidence="15">IleRS has two distinct active sites: one for aminoacylation and one for editing. The misactivated valine is translocated from the active site to the editing site, which sterically excludes the correctly activated isoleucine. The single editing site contains two valyl binding pockets, one specific for each substrate (Val-AMP or Val-tRNA(Ile)).</text>
</comment>
<dbReference type="InterPro" id="IPR002301">
    <property type="entry name" value="Ile-tRNA-ligase"/>
</dbReference>
<evidence type="ECO:0000256" key="10">
    <source>
        <dbReference type="ARBA" id="ARBA00022840"/>
    </source>
</evidence>
<evidence type="ECO:0000256" key="6">
    <source>
        <dbReference type="ARBA" id="ARBA00022598"/>
    </source>
</evidence>
<dbReference type="InterPro" id="IPR023586">
    <property type="entry name" value="Ile-tRNA-ligase_type2"/>
</dbReference>
<dbReference type="Pfam" id="PF19302">
    <property type="entry name" value="DUF5915"/>
    <property type="match status" value="1"/>
</dbReference>
<keyword evidence="11 15" id="KW-0648">Protein biosynthesis</keyword>
<dbReference type="Pfam" id="PF08264">
    <property type="entry name" value="Anticodon_1"/>
    <property type="match status" value="1"/>
</dbReference>
<sequence>MSKKFTEYKGLDLPAVAGEVLDFWKKENIFDKSVTTREGKPQYVFFEGPPSANGLPGIHHVMARAIKDIFCRYQTQKGYQVKRKAGWDTHGLPVELGTEKELGITKEDIGTKITVEEYNEACKRTVMRYTDVWNDLTEKIGYWVDMEDPYVTYKPKYMESVWWLLKQIYDKGLLYKGYTIQPYSPKSGTGLSSHEVNQPGAYRDVTDTTIVAQFRPLTPERGMDNSIDKAFGLSGERTGDDFILAWTTTPWTLPSNTALTVGPNIDYVLVKTFNQYTEQKVNVVLAKNLVSKHFGKGFLDVQDDTQINKALNDSSTLQEFRNKTDKLLEAERGADQPTIKNLEDSKELRISYLTNTKKNIPYKILAEAKGAALVGIRYEQLLPYVLPYQNPENAFRVISGDFVTTEDGTGIVHTAPTFGADDAKAAKEAQPEVPPMLVLDGHGNPVPLVDLQGRFIQGLGELSGKYVKNEYYDKGEAPEKSVDVEIAIMLKEQNKAFKVEKYVHSYPHSWRTDEPLLYYPLDSWFIKMTDVKDRMFDLNETINWKPKATGEGRFGNWLKNANDWNLSRSRYWGIPLPIWRTEDKAEEMVIGSAEQLYNEIERAVAAGLMAENPFNGFEPGNMSDENYDKIDLHKNVVDKIVLVSPSGRPMKREADLIDVWFDSGAMPYAQWHYPFENKELIDNNTAFPADFIAEGVDQTRGWFYTLHAIATLVFDNVAYKNVVSNGLVLDKNGQKMSKRLGNAVDPFATLAEYGPDATRWYMISNANPWDNLKFDIEGVAEVRRKFFGTLYNTYSFFALYANIDGFSYAEPEVPLVERPEIDRWILSELNTLIKDVDSYYADYEPTRAARAISNFVQENLSNWYVRLCRRRFWKGEYAQDKIAAYQTLYTCLITVAKLSAPIAPFYMDRLYKDLTQASQAERFESVHLADFPAYDEKHVDKSLESRMQKAQTISSLVLSLRKKEMIKVRQPLQKVMIPVLDARQKDEIEAVAELIKAEVNVKEIDLLDDASGVLVKQIKPNFKALGPRFGKDMGLISKEIQLFGQEQIREIEKNGRIDVVISGKSITLTTEDVEISSQDIPGWLVATANGITVALDITITETLKKEGIARELVNRIQNLRKDSGFEVTDRIKVYLKDNNVLEEAVKANEAYIKSETLTDALIFSDTIENGTEIQFDEIETLVLISK</sequence>
<evidence type="ECO:0000256" key="9">
    <source>
        <dbReference type="ARBA" id="ARBA00022833"/>
    </source>
</evidence>
<evidence type="ECO:0000256" key="13">
    <source>
        <dbReference type="ARBA" id="ARBA00025217"/>
    </source>
</evidence>
<evidence type="ECO:0000256" key="8">
    <source>
        <dbReference type="ARBA" id="ARBA00022741"/>
    </source>
</evidence>
<comment type="subcellular location">
    <subcellularLocation>
        <location evidence="2 15">Cytoplasm</location>
    </subcellularLocation>
</comment>
<evidence type="ECO:0000313" key="19">
    <source>
        <dbReference type="Proteomes" id="UP000216605"/>
    </source>
</evidence>
<dbReference type="FunFam" id="3.40.50.620:FF:000205">
    <property type="entry name" value="Isoleucine--tRNA ligase"/>
    <property type="match status" value="1"/>
</dbReference>
<organism evidence="18 19">
    <name type="scientific">Flavobacterium cyanobacteriorum</name>
    <dbReference type="NCBI Taxonomy" id="2022802"/>
    <lineage>
        <taxon>Bacteria</taxon>
        <taxon>Pseudomonadati</taxon>
        <taxon>Bacteroidota</taxon>
        <taxon>Flavobacteriia</taxon>
        <taxon>Flavobacteriales</taxon>
        <taxon>Flavobacteriaceae</taxon>
        <taxon>Flavobacterium</taxon>
    </lineage>
</organism>
<dbReference type="CDD" id="cd07961">
    <property type="entry name" value="Anticodon_Ia_Ile_ABEc"/>
    <property type="match status" value="1"/>
</dbReference>
<comment type="catalytic activity">
    <reaction evidence="14 15">
        <text>tRNA(Ile) + L-isoleucine + ATP = L-isoleucyl-tRNA(Ile) + AMP + diphosphate</text>
        <dbReference type="Rhea" id="RHEA:11060"/>
        <dbReference type="Rhea" id="RHEA-COMP:9666"/>
        <dbReference type="Rhea" id="RHEA-COMP:9695"/>
        <dbReference type="ChEBI" id="CHEBI:30616"/>
        <dbReference type="ChEBI" id="CHEBI:33019"/>
        <dbReference type="ChEBI" id="CHEBI:58045"/>
        <dbReference type="ChEBI" id="CHEBI:78442"/>
        <dbReference type="ChEBI" id="CHEBI:78528"/>
        <dbReference type="ChEBI" id="CHEBI:456215"/>
        <dbReference type="EC" id="6.1.1.5"/>
    </reaction>
</comment>
<keyword evidence="6 15" id="KW-0436">Ligase</keyword>
<evidence type="ECO:0000256" key="15">
    <source>
        <dbReference type="HAMAP-Rule" id="MF_02003"/>
    </source>
</evidence>
<dbReference type="Gene3D" id="3.90.740.10">
    <property type="entry name" value="Valyl/Leucyl/Isoleucyl-tRNA synthetase, editing domain"/>
    <property type="match status" value="1"/>
</dbReference>
<dbReference type="GO" id="GO:0006428">
    <property type="term" value="P:isoleucyl-tRNA aminoacylation"/>
    <property type="evidence" value="ECO:0007669"/>
    <property type="project" value="UniProtKB-UniRule"/>
</dbReference>
<dbReference type="GO" id="GO:0008270">
    <property type="term" value="F:zinc ion binding"/>
    <property type="evidence" value="ECO:0007669"/>
    <property type="project" value="UniProtKB-UniRule"/>
</dbReference>
<proteinExistence type="inferred from homology"/>
<dbReference type="Gene3D" id="1.10.730.10">
    <property type="entry name" value="Isoleucyl-tRNA Synthetase, Domain 1"/>
    <property type="match status" value="1"/>
</dbReference>
<keyword evidence="5 15" id="KW-0963">Cytoplasm</keyword>
<keyword evidence="19" id="KW-1185">Reference proteome</keyword>
<dbReference type="PANTHER" id="PTHR42780:SF1">
    <property type="entry name" value="ISOLEUCINE--TRNA LIGASE, CYTOPLASMIC"/>
    <property type="match status" value="1"/>
</dbReference>
<protein>
    <recommendedName>
        <fullName evidence="15">Isoleucine--tRNA ligase</fullName>
        <ecNumber evidence="15">6.1.1.5</ecNumber>
    </recommendedName>
    <alternativeName>
        <fullName evidence="15">Isoleucyl-tRNA synthetase</fullName>
        <shortName evidence="15">IleRS</shortName>
    </alternativeName>
</protein>
<dbReference type="EC" id="6.1.1.5" evidence="15"/>
<comment type="similarity">
    <text evidence="3 15">Belongs to the class-I aminoacyl-tRNA synthetase family. IleS type 2 subfamily.</text>
</comment>
<dbReference type="GO" id="GO:0004822">
    <property type="term" value="F:isoleucine-tRNA ligase activity"/>
    <property type="evidence" value="ECO:0007669"/>
    <property type="project" value="UniProtKB-UniRule"/>
</dbReference>
<keyword evidence="10 15" id="KW-0067">ATP-binding</keyword>
<feature type="short sequence motif" description="'KMSKS' region" evidence="15">
    <location>
        <begin position="735"/>
        <end position="739"/>
    </location>
</feature>
<keyword evidence="7 15" id="KW-0479">Metal-binding</keyword>
<dbReference type="InterPro" id="IPR009008">
    <property type="entry name" value="Val/Leu/Ile-tRNA-synth_edit"/>
</dbReference>
<feature type="binding site" evidence="15">
    <location>
        <position position="738"/>
    </location>
    <ligand>
        <name>ATP</name>
        <dbReference type="ChEBI" id="CHEBI:30616"/>
    </ligand>
</feature>
<name>A0A255Z588_9FLAO</name>
<dbReference type="Gene3D" id="3.40.50.620">
    <property type="entry name" value="HUPs"/>
    <property type="match status" value="2"/>
</dbReference>
<dbReference type="InterPro" id="IPR014729">
    <property type="entry name" value="Rossmann-like_a/b/a_fold"/>
</dbReference>
<dbReference type="RefSeq" id="WP_094415010.1">
    <property type="nucleotide sequence ID" value="NZ_NOXV01000268.1"/>
</dbReference>
<reference evidence="18 19" key="1">
    <citation type="submission" date="2017-07" db="EMBL/GenBank/DDBJ databases">
        <title>Flavobacterium cyanobacteriorum sp. nov., isolated from cyanobacterial aggregates in a eutrophic lake.</title>
        <authorList>
            <person name="Cai H."/>
        </authorList>
    </citation>
    <scope>NUCLEOTIDE SEQUENCE [LARGE SCALE GENOMIC DNA]</scope>
    <source>
        <strain evidence="18 19">TH021</strain>
    </source>
</reference>
<evidence type="ECO:0000256" key="1">
    <source>
        <dbReference type="ARBA" id="ARBA00001947"/>
    </source>
</evidence>
<dbReference type="OrthoDB" id="9810365at2"/>
<evidence type="ECO:0000256" key="12">
    <source>
        <dbReference type="ARBA" id="ARBA00023146"/>
    </source>
</evidence>
<evidence type="ECO:0000256" key="7">
    <source>
        <dbReference type="ARBA" id="ARBA00022723"/>
    </source>
</evidence>
<dbReference type="InterPro" id="IPR002300">
    <property type="entry name" value="aa-tRNA-synth_Ia"/>
</dbReference>
<dbReference type="HAMAP" id="MF_02003">
    <property type="entry name" value="Ile_tRNA_synth_type2"/>
    <property type="match status" value="1"/>
</dbReference>
<comment type="cofactor">
    <cofactor evidence="1 15">
        <name>Zn(2+)</name>
        <dbReference type="ChEBI" id="CHEBI:29105"/>
    </cofactor>
</comment>
<dbReference type="PRINTS" id="PR00984">
    <property type="entry name" value="TRNASYNTHILE"/>
</dbReference>
<dbReference type="InterPro" id="IPR009080">
    <property type="entry name" value="tRNAsynth_Ia_anticodon-bd"/>
</dbReference>
<evidence type="ECO:0000313" key="18">
    <source>
        <dbReference type="EMBL" id="OYQ36648.1"/>
    </source>
</evidence>
<dbReference type="SUPFAM" id="SSF52374">
    <property type="entry name" value="Nucleotidylyl transferase"/>
    <property type="match status" value="1"/>
</dbReference>
<dbReference type="Pfam" id="PF00133">
    <property type="entry name" value="tRNA-synt_1"/>
    <property type="match status" value="1"/>
</dbReference>
<gene>
    <name evidence="15" type="primary">ileS</name>
    <name evidence="18" type="ORF">CHU92_09650</name>
</gene>
<evidence type="ECO:0000256" key="11">
    <source>
        <dbReference type="ARBA" id="ARBA00022917"/>
    </source>
</evidence>
<evidence type="ECO:0000256" key="3">
    <source>
        <dbReference type="ARBA" id="ARBA00007078"/>
    </source>
</evidence>